<evidence type="ECO:0000313" key="3">
    <source>
        <dbReference type="Proteomes" id="UP000325313"/>
    </source>
</evidence>
<feature type="compositionally biased region" description="Polar residues" evidence="1">
    <location>
        <begin position="78"/>
        <end position="101"/>
    </location>
</feature>
<feature type="region of interest" description="Disordered" evidence="1">
    <location>
        <begin position="70"/>
        <end position="169"/>
    </location>
</feature>
<dbReference type="Proteomes" id="UP000325313">
    <property type="component" value="Unassembled WGS sequence"/>
</dbReference>
<feature type="region of interest" description="Disordered" evidence="1">
    <location>
        <begin position="326"/>
        <end position="349"/>
    </location>
</feature>
<protein>
    <submittedName>
        <fullName evidence="2">Uncharacterized protein</fullName>
    </submittedName>
</protein>
<feature type="region of interest" description="Disordered" evidence="1">
    <location>
        <begin position="492"/>
        <end position="521"/>
    </location>
</feature>
<name>A0A5B0S9R0_PUCGR</name>
<reference evidence="2 3" key="1">
    <citation type="submission" date="2019-05" db="EMBL/GenBank/DDBJ databases">
        <title>Emergence of the Ug99 lineage of the wheat stem rust pathogen through somatic hybridization.</title>
        <authorList>
            <person name="Li F."/>
            <person name="Upadhyaya N.M."/>
            <person name="Sperschneider J."/>
            <person name="Matny O."/>
            <person name="Nguyen-Phuc H."/>
            <person name="Mago R."/>
            <person name="Raley C."/>
            <person name="Miller M.E."/>
            <person name="Silverstein K.A.T."/>
            <person name="Henningsen E."/>
            <person name="Hirsch C.D."/>
            <person name="Visser B."/>
            <person name="Pretorius Z.A."/>
            <person name="Steffenson B.J."/>
            <person name="Schwessinger B."/>
            <person name="Dodds P.N."/>
            <person name="Figueroa M."/>
        </authorList>
    </citation>
    <scope>NUCLEOTIDE SEQUENCE [LARGE SCALE GENOMIC DNA]</scope>
    <source>
        <strain evidence="2 3">Ug99</strain>
    </source>
</reference>
<proteinExistence type="predicted"/>
<dbReference type="EMBL" id="VDEP01000052">
    <property type="protein sequence ID" value="KAA1134532.1"/>
    <property type="molecule type" value="Genomic_DNA"/>
</dbReference>
<accession>A0A5B0S9R0</accession>
<feature type="region of interest" description="Disordered" evidence="1">
    <location>
        <begin position="422"/>
        <end position="458"/>
    </location>
</feature>
<dbReference type="AlphaFoldDB" id="A0A5B0S9R0"/>
<feature type="compositionally biased region" description="Low complexity" evidence="1">
    <location>
        <begin position="326"/>
        <end position="337"/>
    </location>
</feature>
<sequence length="521" mass="55997">MFSRTALLDLARGPTPEFHCLPLNNCMRIVYKNVTDAQDSLEMLAQDALPPRFEDLERCLIQIEAALTRRAAAEQPPDVNTSEDVAATSTSPAVTRMQQRLSDALAPRQRPPILLTGINSDPIHTADPPPREPLACSSELELDPQPGSSEPLLHNPPHQSTTGSLQRETLSTRVKEVISQILDCVKPRGRNPHPDPWVNALSMESGSMQVNPKPASYHAANNSPRHMSITTSSKPTFLNRLDMFFFNFFTRSRSIPAPKQPGILVGPSSGRISNVIASSTPNPLGASAKGKGQPIAKVTVPPNNPTEIYSGSLKVDPDPVPSIHSVPVSAASSSPSSMQIEEPGESTLNDSDEITFLGINLSPDKLPLTHNRRSCCAASLSLQLSPFVDCVSISSSSKSKEHNFIFAEQTVPSMNPLVIQSGSLKEDPDPVPSNHSIPVAAASSDPSPMQIEQPGKSALKESEKITFLGINLPPGSFPLAHKTRSRCFASVPPQALPCASSSKRSSSSEAGEGNSYKRLKF</sequence>
<evidence type="ECO:0000313" key="2">
    <source>
        <dbReference type="EMBL" id="KAA1134532.1"/>
    </source>
</evidence>
<organism evidence="2 3">
    <name type="scientific">Puccinia graminis f. sp. tritici</name>
    <dbReference type="NCBI Taxonomy" id="56615"/>
    <lineage>
        <taxon>Eukaryota</taxon>
        <taxon>Fungi</taxon>
        <taxon>Dikarya</taxon>
        <taxon>Basidiomycota</taxon>
        <taxon>Pucciniomycotina</taxon>
        <taxon>Pucciniomycetes</taxon>
        <taxon>Pucciniales</taxon>
        <taxon>Pucciniaceae</taxon>
        <taxon>Puccinia</taxon>
    </lineage>
</organism>
<feature type="region of interest" description="Disordered" evidence="1">
    <location>
        <begin position="208"/>
        <end position="227"/>
    </location>
</feature>
<gene>
    <name evidence="2" type="ORF">PGTUg99_006104</name>
</gene>
<evidence type="ECO:0000256" key="1">
    <source>
        <dbReference type="SAM" id="MobiDB-lite"/>
    </source>
</evidence>
<feature type="compositionally biased region" description="Polar residues" evidence="1">
    <location>
        <begin position="157"/>
        <end position="169"/>
    </location>
</feature>
<comment type="caution">
    <text evidence="2">The sequence shown here is derived from an EMBL/GenBank/DDBJ whole genome shotgun (WGS) entry which is preliminary data.</text>
</comment>